<evidence type="ECO:0000256" key="1">
    <source>
        <dbReference type="ARBA" id="ARBA00004442"/>
    </source>
</evidence>
<comment type="subcellular location">
    <subcellularLocation>
        <location evidence="1">Cell outer membrane</location>
    </subcellularLocation>
</comment>
<dbReference type="GO" id="GO:0009279">
    <property type="term" value="C:cell outer membrane"/>
    <property type="evidence" value="ECO:0007669"/>
    <property type="project" value="UniProtKB-SubCell"/>
</dbReference>
<dbReference type="OrthoDB" id="621570at2"/>
<dbReference type="Pfam" id="PF14322">
    <property type="entry name" value="SusD-like_3"/>
    <property type="match status" value="1"/>
</dbReference>
<gene>
    <name evidence="9" type="ORF">SAMN04488541_101372</name>
</gene>
<evidence type="ECO:0000256" key="4">
    <source>
        <dbReference type="ARBA" id="ARBA00023136"/>
    </source>
</evidence>
<feature type="chain" id="PRO_5011469761" evidence="6">
    <location>
        <begin position="21"/>
        <end position="452"/>
    </location>
</feature>
<dbReference type="Pfam" id="PF07980">
    <property type="entry name" value="SusD_RagB"/>
    <property type="match status" value="1"/>
</dbReference>
<feature type="domain" description="SusD-like N-terminal" evidence="8">
    <location>
        <begin position="25"/>
        <end position="218"/>
    </location>
</feature>
<dbReference type="InterPro" id="IPR033985">
    <property type="entry name" value="SusD-like_N"/>
</dbReference>
<dbReference type="STRING" id="1003.SAMN04488541_101372"/>
<evidence type="ECO:0000256" key="6">
    <source>
        <dbReference type="SAM" id="SignalP"/>
    </source>
</evidence>
<sequence>MKNKLLYFLGLLLIFLASCQKEVLDQAPQASLDDKVALNNRFGVEAAILGIYDALQSGNYYGIRLPIFGDMAADNLAHVGTFPSFAQIKNRAILTDNVEITNMWSIIYEGINRANNVIDAAPKIQDPAFNANRAVAEARFLRALFYFDLVRIWGGVPIILQPTRSPDPAVLNVRRNSEAEVYAQVIEDLNFAEQNLPDVQANRATKWAATALKSRVYLYQKNYQGAIASADQVVKSNRFNLVSNYRSLFETKNASPESIFEIDFNSVDGNSMAFFNWPTSLGGRNEVRPTGAGSTLPTAYEANDARRAATIAQAGTVIDGRTILTGLGIKYFRIANGDDNVIVLRYAEVLLNYAEALVELNRTAEALPLINQIRRRAGLAELSASISQDEMRLAVERERRLELALEGHRWFDLKRTGRLQAVLGLTNPNAALWPIPFRETTNNPNMTQNPGY</sequence>
<dbReference type="SUPFAM" id="SSF48452">
    <property type="entry name" value="TPR-like"/>
    <property type="match status" value="1"/>
</dbReference>
<evidence type="ECO:0000256" key="5">
    <source>
        <dbReference type="ARBA" id="ARBA00023237"/>
    </source>
</evidence>
<keyword evidence="4" id="KW-0472">Membrane</keyword>
<evidence type="ECO:0000313" key="10">
    <source>
        <dbReference type="Proteomes" id="UP000199513"/>
    </source>
</evidence>
<reference evidence="9 10" key="1">
    <citation type="submission" date="2016-10" db="EMBL/GenBank/DDBJ databases">
        <authorList>
            <person name="de Groot N.N."/>
        </authorList>
    </citation>
    <scope>NUCLEOTIDE SEQUENCE [LARGE SCALE GENOMIC DNA]</scope>
    <source>
        <strain>GEY</strain>
        <strain evidence="10">DSM 9560</strain>
    </source>
</reference>
<dbReference type="Gene3D" id="1.25.40.390">
    <property type="match status" value="1"/>
</dbReference>
<evidence type="ECO:0000256" key="2">
    <source>
        <dbReference type="ARBA" id="ARBA00006275"/>
    </source>
</evidence>
<proteinExistence type="inferred from homology"/>
<dbReference type="InterPro" id="IPR011990">
    <property type="entry name" value="TPR-like_helical_dom_sf"/>
</dbReference>
<feature type="signal peptide" evidence="6">
    <location>
        <begin position="1"/>
        <end position="20"/>
    </location>
</feature>
<organism evidence="9 10">
    <name type="scientific">Thermoflexibacter ruber</name>
    <dbReference type="NCBI Taxonomy" id="1003"/>
    <lineage>
        <taxon>Bacteria</taxon>
        <taxon>Pseudomonadati</taxon>
        <taxon>Bacteroidota</taxon>
        <taxon>Cytophagia</taxon>
        <taxon>Cytophagales</taxon>
        <taxon>Thermoflexibacteraceae</taxon>
        <taxon>Thermoflexibacter</taxon>
    </lineage>
</organism>
<evidence type="ECO:0000313" key="9">
    <source>
        <dbReference type="EMBL" id="SFF03265.1"/>
    </source>
</evidence>
<evidence type="ECO:0000259" key="8">
    <source>
        <dbReference type="Pfam" id="PF14322"/>
    </source>
</evidence>
<keyword evidence="3 6" id="KW-0732">Signal</keyword>
<dbReference type="AlphaFoldDB" id="A0A1I2FDE9"/>
<evidence type="ECO:0000259" key="7">
    <source>
        <dbReference type="Pfam" id="PF07980"/>
    </source>
</evidence>
<evidence type="ECO:0000256" key="3">
    <source>
        <dbReference type="ARBA" id="ARBA00022729"/>
    </source>
</evidence>
<keyword evidence="10" id="KW-1185">Reference proteome</keyword>
<name>A0A1I2FDE9_9BACT</name>
<comment type="similarity">
    <text evidence="2">Belongs to the SusD family.</text>
</comment>
<protein>
    <submittedName>
        <fullName evidence="9">Starch-binding associating with outer membrane</fullName>
    </submittedName>
</protein>
<dbReference type="Proteomes" id="UP000199513">
    <property type="component" value="Unassembled WGS sequence"/>
</dbReference>
<dbReference type="RefSeq" id="WP_091544094.1">
    <property type="nucleotide sequence ID" value="NZ_FONY01000013.1"/>
</dbReference>
<dbReference type="PROSITE" id="PS51257">
    <property type="entry name" value="PROKAR_LIPOPROTEIN"/>
    <property type="match status" value="1"/>
</dbReference>
<dbReference type="InterPro" id="IPR012944">
    <property type="entry name" value="SusD_RagB_dom"/>
</dbReference>
<dbReference type="CDD" id="cd08977">
    <property type="entry name" value="SusD"/>
    <property type="match status" value="1"/>
</dbReference>
<accession>A0A1I2FDE9</accession>
<dbReference type="EMBL" id="FONY01000013">
    <property type="protein sequence ID" value="SFF03265.1"/>
    <property type="molecule type" value="Genomic_DNA"/>
</dbReference>
<feature type="domain" description="RagB/SusD" evidence="7">
    <location>
        <begin position="335"/>
        <end position="423"/>
    </location>
</feature>
<keyword evidence="5" id="KW-0998">Cell outer membrane</keyword>